<dbReference type="EMBL" id="GBRH01259792">
    <property type="protein sequence ID" value="JAD38103.1"/>
    <property type="molecule type" value="Transcribed_RNA"/>
</dbReference>
<organism evidence="1">
    <name type="scientific">Arundo donax</name>
    <name type="common">Giant reed</name>
    <name type="synonym">Donax arundinaceus</name>
    <dbReference type="NCBI Taxonomy" id="35708"/>
    <lineage>
        <taxon>Eukaryota</taxon>
        <taxon>Viridiplantae</taxon>
        <taxon>Streptophyta</taxon>
        <taxon>Embryophyta</taxon>
        <taxon>Tracheophyta</taxon>
        <taxon>Spermatophyta</taxon>
        <taxon>Magnoliopsida</taxon>
        <taxon>Liliopsida</taxon>
        <taxon>Poales</taxon>
        <taxon>Poaceae</taxon>
        <taxon>PACMAD clade</taxon>
        <taxon>Arundinoideae</taxon>
        <taxon>Arundineae</taxon>
        <taxon>Arundo</taxon>
    </lineage>
</organism>
<reference evidence="1" key="1">
    <citation type="submission" date="2014-09" db="EMBL/GenBank/DDBJ databases">
        <authorList>
            <person name="Magalhaes I.L.F."/>
            <person name="Oliveira U."/>
            <person name="Santos F.R."/>
            <person name="Vidigal T.H.D.A."/>
            <person name="Brescovit A.D."/>
            <person name="Santos A.J."/>
        </authorList>
    </citation>
    <scope>NUCLEOTIDE SEQUENCE</scope>
    <source>
        <tissue evidence="1">Shoot tissue taken approximately 20 cm above the soil surface</tissue>
    </source>
</reference>
<accession>A0A0A8ZKD0</accession>
<dbReference type="AlphaFoldDB" id="A0A0A8ZKD0"/>
<protein>
    <submittedName>
        <fullName evidence="1">Uncharacterized protein</fullName>
    </submittedName>
</protein>
<proteinExistence type="predicted"/>
<sequence length="35" mass="3661">MCGSRLPWCRGCHTSEIAPSLPTCIGSSAGKLVQN</sequence>
<evidence type="ECO:0000313" key="1">
    <source>
        <dbReference type="EMBL" id="JAD38103.1"/>
    </source>
</evidence>
<reference evidence="1" key="2">
    <citation type="journal article" date="2015" name="Data Brief">
        <title>Shoot transcriptome of the giant reed, Arundo donax.</title>
        <authorList>
            <person name="Barrero R.A."/>
            <person name="Guerrero F.D."/>
            <person name="Moolhuijzen P."/>
            <person name="Goolsby J.A."/>
            <person name="Tidwell J."/>
            <person name="Bellgard S.E."/>
            <person name="Bellgard M.I."/>
        </authorList>
    </citation>
    <scope>NUCLEOTIDE SEQUENCE</scope>
    <source>
        <tissue evidence="1">Shoot tissue taken approximately 20 cm above the soil surface</tissue>
    </source>
</reference>
<name>A0A0A8ZKD0_ARUDO</name>